<dbReference type="Gene3D" id="3.40.1210.10">
    <property type="entry name" value="Survival protein SurE-like phosphatase/nucleotidase"/>
    <property type="match status" value="1"/>
</dbReference>
<keyword evidence="5" id="KW-0378">Hydrolase</keyword>
<keyword evidence="2" id="KW-0963">Cytoplasm</keyword>
<name>A0A382VNP6_9ZZZZ</name>
<evidence type="ECO:0000256" key="3">
    <source>
        <dbReference type="ARBA" id="ARBA00022723"/>
    </source>
</evidence>
<evidence type="ECO:0000256" key="1">
    <source>
        <dbReference type="ARBA" id="ARBA00011062"/>
    </source>
</evidence>
<dbReference type="PANTHER" id="PTHR30457">
    <property type="entry name" value="5'-NUCLEOTIDASE SURE"/>
    <property type="match status" value="1"/>
</dbReference>
<dbReference type="GO" id="GO:0004309">
    <property type="term" value="F:exopolyphosphatase activity"/>
    <property type="evidence" value="ECO:0007669"/>
    <property type="project" value="TreeGrafter"/>
</dbReference>
<reference evidence="7" key="1">
    <citation type="submission" date="2018-05" db="EMBL/GenBank/DDBJ databases">
        <authorList>
            <person name="Lanie J.A."/>
            <person name="Ng W.-L."/>
            <person name="Kazmierczak K.M."/>
            <person name="Andrzejewski T.M."/>
            <person name="Davidsen T.M."/>
            <person name="Wayne K.J."/>
            <person name="Tettelin H."/>
            <person name="Glass J.I."/>
            <person name="Rusch D."/>
            <person name="Podicherti R."/>
            <person name="Tsui H.-C.T."/>
            <person name="Winkler M.E."/>
        </authorList>
    </citation>
    <scope>NUCLEOTIDE SEQUENCE</scope>
</reference>
<dbReference type="InterPro" id="IPR002828">
    <property type="entry name" value="SurE-like_Pase/nucleotidase"/>
</dbReference>
<dbReference type="AlphaFoldDB" id="A0A382VNP6"/>
<dbReference type="GO" id="GO:0008253">
    <property type="term" value="F:5'-nucleotidase activity"/>
    <property type="evidence" value="ECO:0007669"/>
    <property type="project" value="TreeGrafter"/>
</dbReference>
<dbReference type="GO" id="GO:0046872">
    <property type="term" value="F:metal ion binding"/>
    <property type="evidence" value="ECO:0007669"/>
    <property type="project" value="UniProtKB-KW"/>
</dbReference>
<dbReference type="PANTHER" id="PTHR30457:SF12">
    <property type="entry name" value="5'_3'-NUCLEOTIDASE SURE"/>
    <property type="match status" value="1"/>
</dbReference>
<dbReference type="Pfam" id="PF01975">
    <property type="entry name" value="SurE"/>
    <property type="match status" value="1"/>
</dbReference>
<feature type="domain" description="Survival protein SurE-like phosphatase/nucleotidase" evidence="6">
    <location>
        <begin position="3"/>
        <end position="188"/>
    </location>
</feature>
<keyword evidence="4" id="KW-0547">Nucleotide-binding</keyword>
<protein>
    <recommendedName>
        <fullName evidence="6">Survival protein SurE-like phosphatase/nucleotidase domain-containing protein</fullName>
    </recommendedName>
</protein>
<comment type="similarity">
    <text evidence="1">Belongs to the SurE nucleotidase family.</text>
</comment>
<proteinExistence type="inferred from homology"/>
<evidence type="ECO:0000313" key="7">
    <source>
        <dbReference type="EMBL" id="SVD48137.1"/>
    </source>
</evidence>
<dbReference type="NCBIfam" id="NF001490">
    <property type="entry name" value="PRK00346.1-4"/>
    <property type="match status" value="1"/>
</dbReference>
<dbReference type="NCBIfam" id="TIGR00087">
    <property type="entry name" value="surE"/>
    <property type="match status" value="1"/>
</dbReference>
<organism evidence="7">
    <name type="scientific">marine metagenome</name>
    <dbReference type="NCBI Taxonomy" id="408172"/>
    <lineage>
        <taxon>unclassified sequences</taxon>
        <taxon>metagenomes</taxon>
        <taxon>ecological metagenomes</taxon>
    </lineage>
</organism>
<dbReference type="GO" id="GO:0008254">
    <property type="term" value="F:3'-nucleotidase activity"/>
    <property type="evidence" value="ECO:0007669"/>
    <property type="project" value="TreeGrafter"/>
</dbReference>
<accession>A0A382VNP6</accession>
<evidence type="ECO:0000259" key="6">
    <source>
        <dbReference type="Pfam" id="PF01975"/>
    </source>
</evidence>
<dbReference type="InterPro" id="IPR036523">
    <property type="entry name" value="SurE-like_sf"/>
</dbReference>
<dbReference type="HAMAP" id="MF_00060">
    <property type="entry name" value="SurE"/>
    <property type="match status" value="1"/>
</dbReference>
<evidence type="ECO:0000256" key="4">
    <source>
        <dbReference type="ARBA" id="ARBA00022741"/>
    </source>
</evidence>
<dbReference type="InterPro" id="IPR030048">
    <property type="entry name" value="SurE"/>
</dbReference>
<evidence type="ECO:0000256" key="2">
    <source>
        <dbReference type="ARBA" id="ARBA00022490"/>
    </source>
</evidence>
<sequence length="257" mass="28294">MKIMLSNDDGIKAEGLNTLYERLKDIADVFVIAPAKEMSGAGSSITTRRPLKIEEIRNNFIAVNGTPVDCVHLGLHQLCPFKPDILLSGINFGANMAEDLLYSGTVGAAMEGRELSIPSMAISAAAFQQPGSNKKYEPNFLSAAQITRDMIIKFHELKIDPKVTLNINVPNLPYDKIKEAEVTTLGSWGTRNPPNKEILSSGQEQFWIAHRSNVPQNSKKSDIETLARGAVSVTPLRPNFMVKDFSEQIGNWLEVVI</sequence>
<evidence type="ECO:0000256" key="5">
    <source>
        <dbReference type="ARBA" id="ARBA00022801"/>
    </source>
</evidence>
<keyword evidence="3" id="KW-0479">Metal-binding</keyword>
<dbReference type="SUPFAM" id="SSF64167">
    <property type="entry name" value="SurE-like"/>
    <property type="match status" value="1"/>
</dbReference>
<gene>
    <name evidence="7" type="ORF">METZ01_LOCUS400991</name>
</gene>
<dbReference type="GO" id="GO:0000166">
    <property type="term" value="F:nucleotide binding"/>
    <property type="evidence" value="ECO:0007669"/>
    <property type="project" value="UniProtKB-KW"/>
</dbReference>
<dbReference type="EMBL" id="UINC01153423">
    <property type="protein sequence ID" value="SVD48137.1"/>
    <property type="molecule type" value="Genomic_DNA"/>
</dbReference>